<gene>
    <name evidence="8" type="primary">menA</name>
    <name evidence="10" type="ordered locus">Desti_1136</name>
</gene>
<comment type="similarity">
    <text evidence="8">Belongs to the MenA family. Type 1 subfamily.</text>
</comment>
<keyword evidence="5 8" id="KW-0812">Transmembrane</keyword>
<protein>
    <recommendedName>
        <fullName evidence="8 9">1,4-dihydroxy-2-naphthoate octaprenyltransferase</fullName>
        <shortName evidence="8">DHNA-octaprenyltransferase</shortName>
        <ecNumber evidence="8 9">2.5.1.74</ecNumber>
    </recommendedName>
</protein>
<keyword evidence="2 8" id="KW-0474">Menaquinone biosynthesis</keyword>
<evidence type="ECO:0000256" key="9">
    <source>
        <dbReference type="NCBIfam" id="TIGR00751"/>
    </source>
</evidence>
<dbReference type="InterPro" id="IPR000537">
    <property type="entry name" value="UbiA_prenyltransferase"/>
</dbReference>
<feature type="transmembrane region" description="Helical" evidence="8">
    <location>
        <begin position="240"/>
        <end position="258"/>
    </location>
</feature>
<dbReference type="PATRIC" id="fig|706587.4.peg.1299"/>
<dbReference type="PANTHER" id="PTHR13929">
    <property type="entry name" value="1,4-DIHYDROXY-2-NAPHTHOATE OCTAPRENYLTRANSFERASE"/>
    <property type="match status" value="1"/>
</dbReference>
<dbReference type="GO" id="GO:0046428">
    <property type="term" value="F:1,4-dihydroxy-2-naphthoate polyprenyltransferase activity"/>
    <property type="evidence" value="ECO:0007669"/>
    <property type="project" value="UniProtKB-UniRule"/>
</dbReference>
<proteinExistence type="inferred from homology"/>
<feature type="transmembrane region" description="Helical" evidence="8">
    <location>
        <begin position="95"/>
        <end position="112"/>
    </location>
</feature>
<dbReference type="InterPro" id="IPR004657">
    <property type="entry name" value="MenA"/>
</dbReference>
<dbReference type="InterPro" id="IPR044878">
    <property type="entry name" value="UbiA_sf"/>
</dbReference>
<evidence type="ECO:0000256" key="7">
    <source>
        <dbReference type="ARBA" id="ARBA00023136"/>
    </source>
</evidence>
<dbReference type="GO" id="GO:0042371">
    <property type="term" value="P:vitamin K biosynthetic process"/>
    <property type="evidence" value="ECO:0007669"/>
    <property type="project" value="TreeGrafter"/>
</dbReference>
<dbReference type="OrthoDB" id="9767568at2"/>
<dbReference type="EC" id="2.5.1.74" evidence="8 9"/>
<dbReference type="Proteomes" id="UP000006055">
    <property type="component" value="Chromosome"/>
</dbReference>
<keyword evidence="8" id="KW-0997">Cell inner membrane</keyword>
<dbReference type="eggNOG" id="COG1575">
    <property type="taxonomic scope" value="Bacteria"/>
</dbReference>
<dbReference type="STRING" id="706587.Desti_1136"/>
<dbReference type="AlphaFoldDB" id="I4C2Q9"/>
<evidence type="ECO:0000256" key="3">
    <source>
        <dbReference type="ARBA" id="ARBA00022475"/>
    </source>
</evidence>
<dbReference type="PIRSF" id="PIRSF005355">
    <property type="entry name" value="UBIAD1"/>
    <property type="match status" value="1"/>
</dbReference>
<feature type="transmembrane region" description="Helical" evidence="8">
    <location>
        <begin position="174"/>
        <end position="191"/>
    </location>
</feature>
<comment type="catalytic activity">
    <reaction evidence="8">
        <text>an all-trans-polyprenyl diphosphate + 1,4-dihydroxy-2-naphthoate + H(+) = a 2-demethylmenaquinol + CO2 + diphosphate</text>
        <dbReference type="Rhea" id="RHEA:26478"/>
        <dbReference type="Rhea" id="RHEA-COMP:9563"/>
        <dbReference type="Rhea" id="RHEA-COMP:9564"/>
        <dbReference type="ChEBI" id="CHEBI:11173"/>
        <dbReference type="ChEBI" id="CHEBI:15378"/>
        <dbReference type="ChEBI" id="CHEBI:16526"/>
        <dbReference type="ChEBI" id="CHEBI:33019"/>
        <dbReference type="ChEBI" id="CHEBI:55437"/>
        <dbReference type="ChEBI" id="CHEBI:58914"/>
        <dbReference type="EC" id="2.5.1.74"/>
    </reaction>
</comment>
<dbReference type="GO" id="GO:0009234">
    <property type="term" value="P:menaquinone biosynthetic process"/>
    <property type="evidence" value="ECO:0007669"/>
    <property type="project" value="UniProtKB-UniRule"/>
</dbReference>
<evidence type="ECO:0000313" key="10">
    <source>
        <dbReference type="EMBL" id="AFM23850.1"/>
    </source>
</evidence>
<dbReference type="NCBIfam" id="TIGR00751">
    <property type="entry name" value="menA"/>
    <property type="match status" value="1"/>
</dbReference>
<feature type="transmembrane region" description="Helical" evidence="8">
    <location>
        <begin position="118"/>
        <end position="136"/>
    </location>
</feature>
<name>I4C2Q9_DESTA</name>
<dbReference type="Pfam" id="PF01040">
    <property type="entry name" value="UbiA"/>
    <property type="match status" value="1"/>
</dbReference>
<keyword evidence="7 8" id="KW-0472">Membrane</keyword>
<evidence type="ECO:0000256" key="4">
    <source>
        <dbReference type="ARBA" id="ARBA00022679"/>
    </source>
</evidence>
<feature type="transmembrane region" description="Helical" evidence="8">
    <location>
        <begin position="212"/>
        <end position="234"/>
    </location>
</feature>
<dbReference type="GO" id="GO:0005886">
    <property type="term" value="C:plasma membrane"/>
    <property type="evidence" value="ECO:0007669"/>
    <property type="project" value="UniProtKB-SubCell"/>
</dbReference>
<dbReference type="Gene3D" id="1.10.357.140">
    <property type="entry name" value="UbiA prenyltransferase"/>
    <property type="match status" value="1"/>
</dbReference>
<dbReference type="UniPathway" id="UPA00079">
    <property type="reaction ID" value="UER00168"/>
</dbReference>
<dbReference type="RefSeq" id="WP_014809003.1">
    <property type="nucleotide sequence ID" value="NC_018025.1"/>
</dbReference>
<comment type="pathway">
    <text evidence="8">Quinol/quinone metabolism; menaquinone biosynthesis; menaquinol from 1,4-dihydroxy-2-naphthoate: step 1/2.</text>
</comment>
<dbReference type="EMBL" id="CP003360">
    <property type="protein sequence ID" value="AFM23850.1"/>
    <property type="molecule type" value="Genomic_DNA"/>
</dbReference>
<evidence type="ECO:0000256" key="8">
    <source>
        <dbReference type="HAMAP-Rule" id="MF_01937"/>
    </source>
</evidence>
<keyword evidence="11" id="KW-1185">Reference proteome</keyword>
<dbReference type="HAMAP" id="MF_01937">
    <property type="entry name" value="MenA_1"/>
    <property type="match status" value="1"/>
</dbReference>
<reference evidence="11" key="1">
    <citation type="submission" date="2012-06" db="EMBL/GenBank/DDBJ databases">
        <title>Complete sequence of chromosome of Desulfomonile tiedjei DSM 6799.</title>
        <authorList>
            <person name="Lucas S."/>
            <person name="Copeland A."/>
            <person name="Lapidus A."/>
            <person name="Glavina del Rio T."/>
            <person name="Dalin E."/>
            <person name="Tice H."/>
            <person name="Bruce D."/>
            <person name="Goodwin L."/>
            <person name="Pitluck S."/>
            <person name="Peters L."/>
            <person name="Ovchinnikova G."/>
            <person name="Zeytun A."/>
            <person name="Lu M."/>
            <person name="Kyrpides N."/>
            <person name="Mavromatis K."/>
            <person name="Ivanova N."/>
            <person name="Brettin T."/>
            <person name="Detter J.C."/>
            <person name="Han C."/>
            <person name="Larimer F."/>
            <person name="Land M."/>
            <person name="Hauser L."/>
            <person name="Markowitz V."/>
            <person name="Cheng J.-F."/>
            <person name="Hugenholtz P."/>
            <person name="Woyke T."/>
            <person name="Wu D."/>
            <person name="Spring S."/>
            <person name="Schroeder M."/>
            <person name="Brambilla E."/>
            <person name="Klenk H.-P."/>
            <person name="Eisen J.A."/>
        </authorList>
    </citation>
    <scope>NUCLEOTIDE SEQUENCE [LARGE SCALE GENOMIC DNA]</scope>
    <source>
        <strain evidence="11">ATCC 49306 / DSM 6799 / DCB-1</strain>
    </source>
</reference>
<evidence type="ECO:0000313" key="11">
    <source>
        <dbReference type="Proteomes" id="UP000006055"/>
    </source>
</evidence>
<dbReference type="InterPro" id="IPR026046">
    <property type="entry name" value="UBIAD1"/>
</dbReference>
<dbReference type="CDD" id="cd13962">
    <property type="entry name" value="PT_UbiA_UBIAD1"/>
    <property type="match status" value="1"/>
</dbReference>
<evidence type="ECO:0000256" key="2">
    <source>
        <dbReference type="ARBA" id="ARBA00022428"/>
    </source>
</evidence>
<dbReference type="PANTHER" id="PTHR13929:SF0">
    <property type="entry name" value="UBIA PRENYLTRANSFERASE DOMAIN-CONTAINING PROTEIN 1"/>
    <property type="match status" value="1"/>
</dbReference>
<sequence length="296" mass="31960">MTHERLGAWIQASRVPFFVATLIPLTLGGVVAARAGAWNTGRWTIVLIASFLVHLCTNLANDYFDYETGADSGESIGGSRVIQEGKIAPQEIRNALILLYTIAFACGVWIVWASGVWWLAGVMGFSFFSSVFYTAPPIRYGYLGLGELFVGINMGPIMVGGTAAAVAGGSIEKAWAVSIPIGLMVAMILYYQSLPDIKTDKSVGKRTIAVRLGNPAAIWGFRVFAAASLISIAGLVLFGVVHPVALLSLVTILQVYGIDRMIRMSRDWQDLHDRGGRMRLFYLTNGLLLILAAALS</sequence>
<dbReference type="KEGG" id="dti:Desti_1136"/>
<evidence type="ECO:0000256" key="5">
    <source>
        <dbReference type="ARBA" id="ARBA00022692"/>
    </source>
</evidence>
<dbReference type="HOGENOM" id="CLU_043611_0_1_7"/>
<keyword evidence="3 8" id="KW-1003">Cell membrane</keyword>
<evidence type="ECO:0000256" key="6">
    <source>
        <dbReference type="ARBA" id="ARBA00022989"/>
    </source>
</evidence>
<comment type="subcellular location">
    <subcellularLocation>
        <location evidence="8">Cell inner membrane</location>
        <topology evidence="8">Multi-pass membrane protein</topology>
    </subcellularLocation>
    <subcellularLocation>
        <location evidence="1">Membrane</location>
        <topology evidence="1">Multi-pass membrane protein</topology>
    </subcellularLocation>
</comment>
<keyword evidence="4 8" id="KW-0808">Transferase</keyword>
<accession>I4C2Q9</accession>
<keyword evidence="6 8" id="KW-1133">Transmembrane helix</keyword>
<feature type="transmembrane region" description="Helical" evidence="8">
    <location>
        <begin position="279"/>
        <end position="295"/>
    </location>
</feature>
<evidence type="ECO:0000256" key="1">
    <source>
        <dbReference type="ARBA" id="ARBA00004141"/>
    </source>
</evidence>
<organism evidence="10 11">
    <name type="scientific">Desulfomonile tiedjei (strain ATCC 49306 / DSM 6799 / DCB-1)</name>
    <dbReference type="NCBI Taxonomy" id="706587"/>
    <lineage>
        <taxon>Bacteria</taxon>
        <taxon>Pseudomonadati</taxon>
        <taxon>Thermodesulfobacteriota</taxon>
        <taxon>Desulfomonilia</taxon>
        <taxon>Desulfomonilales</taxon>
        <taxon>Desulfomonilaceae</taxon>
        <taxon>Desulfomonile</taxon>
    </lineage>
</organism>
<feature type="transmembrane region" description="Helical" evidence="8">
    <location>
        <begin position="148"/>
        <end position="168"/>
    </location>
</feature>
<comment type="function">
    <text evidence="8">Conversion of 1,4-dihydroxy-2-naphthoate (DHNA) to demethylmenaquinone (DMK).</text>
</comment>